<gene>
    <name evidence="1" type="ORF">E3N88_27979</name>
</gene>
<evidence type="ECO:0000313" key="2">
    <source>
        <dbReference type="Proteomes" id="UP000326396"/>
    </source>
</evidence>
<name>A0A5N6MYC0_9ASTR</name>
<keyword evidence="2" id="KW-1185">Reference proteome</keyword>
<protein>
    <submittedName>
        <fullName evidence="1">Uncharacterized protein</fullName>
    </submittedName>
</protein>
<dbReference type="Proteomes" id="UP000326396">
    <property type="component" value="Linkage Group LG4"/>
</dbReference>
<dbReference type="AlphaFoldDB" id="A0A5N6MYC0"/>
<accession>A0A5N6MYC0</accession>
<proteinExistence type="predicted"/>
<comment type="caution">
    <text evidence="1">The sequence shown here is derived from an EMBL/GenBank/DDBJ whole genome shotgun (WGS) entry which is preliminary data.</text>
</comment>
<organism evidence="1 2">
    <name type="scientific">Mikania micrantha</name>
    <name type="common">bitter vine</name>
    <dbReference type="NCBI Taxonomy" id="192012"/>
    <lineage>
        <taxon>Eukaryota</taxon>
        <taxon>Viridiplantae</taxon>
        <taxon>Streptophyta</taxon>
        <taxon>Embryophyta</taxon>
        <taxon>Tracheophyta</taxon>
        <taxon>Spermatophyta</taxon>
        <taxon>Magnoliopsida</taxon>
        <taxon>eudicotyledons</taxon>
        <taxon>Gunneridae</taxon>
        <taxon>Pentapetalae</taxon>
        <taxon>asterids</taxon>
        <taxon>campanulids</taxon>
        <taxon>Asterales</taxon>
        <taxon>Asteraceae</taxon>
        <taxon>Asteroideae</taxon>
        <taxon>Heliantheae alliance</taxon>
        <taxon>Eupatorieae</taxon>
        <taxon>Mikania</taxon>
    </lineage>
</organism>
<sequence length="73" mass="9070">MKFFGRTQPFFRLKRNREKYWTTQRNRLESWFEEIDWAIVDSRLDSSSFEKDMVRQCHRSIRSSIRQTINHDA</sequence>
<reference evidence="1 2" key="1">
    <citation type="submission" date="2019-05" db="EMBL/GenBank/DDBJ databases">
        <title>Mikania micrantha, genome provides insights into the molecular mechanism of rapid growth.</title>
        <authorList>
            <person name="Liu B."/>
        </authorList>
    </citation>
    <scope>NUCLEOTIDE SEQUENCE [LARGE SCALE GENOMIC DNA]</scope>
    <source>
        <strain evidence="1">NLD-2019</strain>
        <tissue evidence="1">Leaf</tissue>
    </source>
</reference>
<evidence type="ECO:0000313" key="1">
    <source>
        <dbReference type="EMBL" id="KAD4179388.1"/>
    </source>
</evidence>
<dbReference type="EMBL" id="SZYD01000014">
    <property type="protein sequence ID" value="KAD4179388.1"/>
    <property type="molecule type" value="Genomic_DNA"/>
</dbReference>